<organism evidence="4 5">
    <name type="scientific">Sporolactobacillus nakayamae</name>
    <dbReference type="NCBI Taxonomy" id="269670"/>
    <lineage>
        <taxon>Bacteria</taxon>
        <taxon>Bacillati</taxon>
        <taxon>Bacillota</taxon>
        <taxon>Bacilli</taxon>
        <taxon>Bacillales</taxon>
        <taxon>Sporolactobacillaceae</taxon>
        <taxon>Sporolactobacillus</taxon>
    </lineage>
</organism>
<dbReference type="InterPro" id="IPR052901">
    <property type="entry name" value="Bact_TGase-like"/>
</dbReference>
<dbReference type="RefSeq" id="WP_093672995.1">
    <property type="nucleotide sequence ID" value="NZ_FOOY01000015.1"/>
</dbReference>
<accession>A0A1I2TCV8</accession>
<feature type="region of interest" description="Disordered" evidence="1">
    <location>
        <begin position="558"/>
        <end position="619"/>
    </location>
</feature>
<feature type="transmembrane region" description="Helical" evidence="2">
    <location>
        <begin position="59"/>
        <end position="79"/>
    </location>
</feature>
<dbReference type="Pfam" id="PF01841">
    <property type="entry name" value="Transglut_core"/>
    <property type="match status" value="1"/>
</dbReference>
<reference evidence="5" key="1">
    <citation type="submission" date="2016-10" db="EMBL/GenBank/DDBJ databases">
        <authorList>
            <person name="Varghese N."/>
            <person name="Submissions S."/>
        </authorList>
    </citation>
    <scope>NUCLEOTIDE SEQUENCE [LARGE SCALE GENOMIC DNA]</scope>
    <source>
        <strain evidence="5">ATCC 700379</strain>
    </source>
</reference>
<dbReference type="SMART" id="SM00460">
    <property type="entry name" value="TGc"/>
    <property type="match status" value="1"/>
</dbReference>
<dbReference type="OrthoDB" id="9804872at2"/>
<dbReference type="PANTHER" id="PTHR42736">
    <property type="entry name" value="PROTEIN-GLUTAMINE GAMMA-GLUTAMYLTRANSFERASE"/>
    <property type="match status" value="1"/>
</dbReference>
<keyword evidence="5" id="KW-1185">Reference proteome</keyword>
<dbReference type="InterPro" id="IPR038765">
    <property type="entry name" value="Papain-like_cys_pep_sf"/>
</dbReference>
<protein>
    <recommendedName>
        <fullName evidence="3">Transglutaminase-like domain-containing protein</fullName>
    </recommendedName>
</protein>
<evidence type="ECO:0000313" key="4">
    <source>
        <dbReference type="EMBL" id="SFG62753.1"/>
    </source>
</evidence>
<evidence type="ECO:0000259" key="3">
    <source>
        <dbReference type="SMART" id="SM00460"/>
    </source>
</evidence>
<feature type="transmembrane region" description="Helical" evidence="2">
    <location>
        <begin position="198"/>
        <end position="219"/>
    </location>
</feature>
<dbReference type="PANTHER" id="PTHR42736:SF1">
    <property type="entry name" value="PROTEIN-GLUTAMINE GAMMA-GLUTAMYLTRANSFERASE"/>
    <property type="match status" value="1"/>
</dbReference>
<dbReference type="InterPro" id="IPR002931">
    <property type="entry name" value="Transglutaminase-like"/>
</dbReference>
<evidence type="ECO:0000313" key="5">
    <source>
        <dbReference type="Proteomes" id="UP000198752"/>
    </source>
</evidence>
<feature type="transmembrane region" description="Helical" evidence="2">
    <location>
        <begin position="114"/>
        <end position="135"/>
    </location>
</feature>
<dbReference type="Proteomes" id="UP000198752">
    <property type="component" value="Unassembled WGS sequence"/>
</dbReference>
<gene>
    <name evidence="4" type="ORF">SAMN02982927_02250</name>
</gene>
<feature type="compositionally biased region" description="Polar residues" evidence="1">
    <location>
        <begin position="558"/>
        <end position="570"/>
    </location>
</feature>
<dbReference type="Gene3D" id="3.10.620.30">
    <property type="match status" value="1"/>
</dbReference>
<dbReference type="InterPro" id="IPR021878">
    <property type="entry name" value="TgpA_N"/>
</dbReference>
<feature type="transmembrane region" description="Helical" evidence="2">
    <location>
        <begin position="166"/>
        <end position="182"/>
    </location>
</feature>
<proteinExistence type="predicted"/>
<keyword evidence="2" id="KW-1133">Transmembrane helix</keyword>
<feature type="transmembrane region" description="Helical" evidence="2">
    <location>
        <begin position="140"/>
        <end position="160"/>
    </location>
</feature>
<feature type="transmembrane region" description="Helical" evidence="2">
    <location>
        <begin position="12"/>
        <end position="30"/>
    </location>
</feature>
<feature type="domain" description="Transglutaminase-like" evidence="3">
    <location>
        <begin position="472"/>
        <end position="554"/>
    </location>
</feature>
<dbReference type="Pfam" id="PF11992">
    <property type="entry name" value="TgpA_N"/>
    <property type="match status" value="1"/>
</dbReference>
<dbReference type="AlphaFoldDB" id="A0A1I2TCV8"/>
<feature type="transmembrane region" description="Helical" evidence="2">
    <location>
        <begin position="36"/>
        <end position="54"/>
    </location>
</feature>
<evidence type="ECO:0000256" key="1">
    <source>
        <dbReference type="SAM" id="MobiDB-lite"/>
    </source>
</evidence>
<keyword evidence="2" id="KW-0472">Membrane</keyword>
<feature type="compositionally biased region" description="Basic and acidic residues" evidence="1">
    <location>
        <begin position="600"/>
        <end position="614"/>
    </location>
</feature>
<dbReference type="EMBL" id="FOOY01000015">
    <property type="protein sequence ID" value="SFG62753.1"/>
    <property type="molecule type" value="Genomic_DNA"/>
</dbReference>
<name>A0A1I2TCV8_9BACL</name>
<dbReference type="STRING" id="269670.SAMN02982927_02250"/>
<feature type="transmembrane region" description="Helical" evidence="2">
    <location>
        <begin position="628"/>
        <end position="649"/>
    </location>
</feature>
<feature type="compositionally biased region" description="Low complexity" evidence="1">
    <location>
        <begin position="571"/>
        <end position="584"/>
    </location>
</feature>
<sequence>MNERPFSRVITAIIYALAGFLLWLCARPLIELTILNSQSLLVIFIVVMILMFYLRMPNWLCAIVCGMLVLHAMHHYFFYTYPILSADWLIQLGEGISQNIEYLWHGQPTEESDLFSAFLFFLLFGLILFAIRYWLQKGRLVLFTSLAVLSGVLMDTFTVYDGSKTMIGIVVCALLLLSMWKWKNFPLKNTEKKELKSGFSWIAATSSIIAVIVVLALLMPKPESRWAASSDYLSGFGLSLFQNGPFFSGNQRIGYDDDDSRLGGSIGMDQTPLFTAAISGNPGYWRVAHKDHYTGRGWSNNEPFYLPASAAKTLASNLSLYEDQTKTNKQTAVLHFSKASPAILPYSGEPMQITVPGKQLKIEQTTGQVLPIDEKRVSSEQLAYAEPVYQTSILRKATSESDPEIIREHYLQVPQDLPDRVRALGQRLTAGHTNRYDQVKAVVNYLRSSRFRYSTEQIPRPSQNQDYVDQFLFDSKVGYCDNFSTSMVVLLRSAGIPARWVKGFTSGEFQGQVQEKVNGKNMDLNQYQITNADAHSWGEVYFPGSGWVTFEPTPSFSDPSQFASASTNNDSEGSSSEQPSGSSERAQSQQDGAAQQPEKQPADHSANKDSDQKKNASANNSPGVGMNWFRIGWIALIVLLIGALAALVTRKKWLRAIYRWKIKKNPLHSTQDFRNGYRLLLRMLELNGVKRLDTETLREFATRVCHQNNGNALLLLTECYERIIYMNDNRIPSMSAERFHTLADQLIADEPNAHPQERLNKHKEK</sequence>
<keyword evidence="2" id="KW-0812">Transmembrane</keyword>
<dbReference type="SUPFAM" id="SSF54001">
    <property type="entry name" value="Cysteine proteinases"/>
    <property type="match status" value="1"/>
</dbReference>
<evidence type="ECO:0000256" key="2">
    <source>
        <dbReference type="SAM" id="Phobius"/>
    </source>
</evidence>